<feature type="domain" description="FAD-binding" evidence="3">
    <location>
        <begin position="10"/>
        <end position="306"/>
    </location>
</feature>
<organism evidence="4">
    <name type="scientific">freshwater metagenome</name>
    <dbReference type="NCBI Taxonomy" id="449393"/>
    <lineage>
        <taxon>unclassified sequences</taxon>
        <taxon>metagenomes</taxon>
        <taxon>ecological metagenomes</taxon>
    </lineage>
</organism>
<name>A0A6J6JAI3_9ZZZZ</name>
<sequence>MSKETRHAEVVGAGFAGLTAATVLAQKGWTVTIHEKSAELRPLGAGIVLWNNSLQVLKAIGAYDALEPRSMVPPFYETRSQNMTVSKETFDGLPWRSMTRKALHEVLVEAAAKAGVELKVDSEVVTADPSGSVTLASGEVRSADLVIGADGVLSKVRDSIGFEQTRTKSRDGITRLIVPRNKELLGPGEWDNVIDFWNFEPRVLRVLYVPCNDDELYIALMSPVDDKEGSAVPINLDVWVENFPHLEPILTPAARIHGRYDGYQTNVLDNWTNGVVALVGDSAHAMCPALAQGAGCAMGNAYTLAVAASTSTGDLVADLVSWEAQERGITDRCQSRSAYFAETRSMAKGNQFTTEMLETAIYDPTARG</sequence>
<keyword evidence="1" id="KW-0560">Oxidoreductase</keyword>
<dbReference type="PANTHER" id="PTHR13789:SF309">
    <property type="entry name" value="PUTATIVE (AFU_ORTHOLOGUE AFUA_6G14510)-RELATED"/>
    <property type="match status" value="1"/>
</dbReference>
<dbReference type="InterPro" id="IPR002938">
    <property type="entry name" value="FAD-bd"/>
</dbReference>
<protein>
    <submittedName>
        <fullName evidence="4">Unannotated protein</fullName>
    </submittedName>
</protein>
<dbReference type="GO" id="GO:0071949">
    <property type="term" value="F:FAD binding"/>
    <property type="evidence" value="ECO:0007669"/>
    <property type="project" value="InterPro"/>
</dbReference>
<proteinExistence type="predicted"/>
<evidence type="ECO:0000313" key="4">
    <source>
        <dbReference type="EMBL" id="CAB4633019.1"/>
    </source>
</evidence>
<dbReference type="AlphaFoldDB" id="A0A6J6JAI3"/>
<evidence type="ECO:0000256" key="1">
    <source>
        <dbReference type="ARBA" id="ARBA00023002"/>
    </source>
</evidence>
<dbReference type="PANTHER" id="PTHR13789">
    <property type="entry name" value="MONOOXYGENASE"/>
    <property type="match status" value="1"/>
</dbReference>
<accession>A0A6J6JAI3</accession>
<dbReference type="SUPFAM" id="SSF51905">
    <property type="entry name" value="FAD/NAD(P)-binding domain"/>
    <property type="match status" value="1"/>
</dbReference>
<dbReference type="Pfam" id="PF01494">
    <property type="entry name" value="FAD_binding_3"/>
    <property type="match status" value="1"/>
</dbReference>
<evidence type="ECO:0000259" key="3">
    <source>
        <dbReference type="Pfam" id="PF01494"/>
    </source>
</evidence>
<dbReference type="Gene3D" id="3.30.9.10">
    <property type="entry name" value="D-Amino Acid Oxidase, subunit A, domain 2"/>
    <property type="match status" value="1"/>
</dbReference>
<evidence type="ECO:0000256" key="2">
    <source>
        <dbReference type="ARBA" id="ARBA00023033"/>
    </source>
</evidence>
<reference evidence="4" key="1">
    <citation type="submission" date="2020-05" db="EMBL/GenBank/DDBJ databases">
        <authorList>
            <person name="Chiriac C."/>
            <person name="Salcher M."/>
            <person name="Ghai R."/>
            <person name="Kavagutti S V."/>
        </authorList>
    </citation>
    <scope>NUCLEOTIDE SEQUENCE</scope>
</reference>
<gene>
    <name evidence="4" type="ORF">UFOPK1961_00890</name>
</gene>
<dbReference type="PRINTS" id="PR00420">
    <property type="entry name" value="RNGMNOXGNASE"/>
</dbReference>
<dbReference type="EMBL" id="CAEZVJ010000103">
    <property type="protein sequence ID" value="CAB4633019.1"/>
    <property type="molecule type" value="Genomic_DNA"/>
</dbReference>
<dbReference type="Gene3D" id="3.50.50.60">
    <property type="entry name" value="FAD/NAD(P)-binding domain"/>
    <property type="match status" value="1"/>
</dbReference>
<dbReference type="InterPro" id="IPR036188">
    <property type="entry name" value="FAD/NAD-bd_sf"/>
</dbReference>
<dbReference type="InterPro" id="IPR050493">
    <property type="entry name" value="FAD-dep_Monooxygenase_BioMet"/>
</dbReference>
<keyword evidence="2" id="KW-0503">Monooxygenase</keyword>
<dbReference type="GO" id="GO:0004497">
    <property type="term" value="F:monooxygenase activity"/>
    <property type="evidence" value="ECO:0007669"/>
    <property type="project" value="UniProtKB-KW"/>
</dbReference>